<proteinExistence type="inferred from homology"/>
<dbReference type="PANTHER" id="PTHR30486:SF6">
    <property type="entry name" value="TYPE IV PILUS RETRACTATION ATPASE PILT"/>
    <property type="match status" value="1"/>
</dbReference>
<keyword evidence="2" id="KW-1003">Cell membrane</keyword>
<feature type="domain" description="Bacterial type II secretion system protein E" evidence="3">
    <location>
        <begin position="171"/>
        <end position="326"/>
    </location>
</feature>
<evidence type="ECO:0000256" key="2">
    <source>
        <dbReference type="RuleBase" id="RU366071"/>
    </source>
</evidence>
<reference evidence="4 5" key="1">
    <citation type="submission" date="2017-10" db="EMBL/GenBank/DDBJ databases">
        <title>Massilia psychrophilum sp. nov., a novel purple-pigmented bacterium isolated from Tianshan glacier, Xinjiang Municipality, China.</title>
        <authorList>
            <person name="Wang H."/>
        </authorList>
    </citation>
    <scope>NUCLEOTIDE SEQUENCE [LARGE SCALE GENOMIC DNA]</scope>
    <source>
        <strain evidence="4 5">JCM 30074</strain>
    </source>
</reference>
<comment type="caution">
    <text evidence="4">The sequence shown here is derived from an EMBL/GenBank/DDBJ whole genome shotgun (WGS) entry which is preliminary data.</text>
</comment>
<dbReference type="CDD" id="cd01130">
    <property type="entry name" value="VirB11-like_ATPase"/>
    <property type="match status" value="1"/>
</dbReference>
<dbReference type="InterPro" id="IPR001482">
    <property type="entry name" value="T2SS/T4SS_dom"/>
</dbReference>
<dbReference type="Gene3D" id="3.30.450.90">
    <property type="match status" value="1"/>
</dbReference>
<evidence type="ECO:0000313" key="5">
    <source>
        <dbReference type="Proteomes" id="UP000230390"/>
    </source>
</evidence>
<evidence type="ECO:0000256" key="1">
    <source>
        <dbReference type="ARBA" id="ARBA00006611"/>
    </source>
</evidence>
<dbReference type="OrthoDB" id="9810761at2"/>
<dbReference type="GO" id="GO:0043684">
    <property type="term" value="C:type IV secretion system complex"/>
    <property type="evidence" value="ECO:0007669"/>
    <property type="project" value="UniProtKB-UniRule"/>
</dbReference>
<keyword evidence="2" id="KW-0997">Cell inner membrane</keyword>
<organism evidence="4 5">
    <name type="scientific">Massilia eurypsychrophila</name>
    <dbReference type="NCBI Taxonomy" id="1485217"/>
    <lineage>
        <taxon>Bacteria</taxon>
        <taxon>Pseudomonadati</taxon>
        <taxon>Pseudomonadota</taxon>
        <taxon>Betaproteobacteria</taxon>
        <taxon>Burkholderiales</taxon>
        <taxon>Oxalobacteraceae</taxon>
        <taxon>Telluria group</taxon>
        <taxon>Massilia</taxon>
    </lineage>
</organism>
<dbReference type="GO" id="GO:0016887">
    <property type="term" value="F:ATP hydrolysis activity"/>
    <property type="evidence" value="ECO:0007669"/>
    <property type="project" value="InterPro"/>
</dbReference>
<dbReference type="PANTHER" id="PTHR30486">
    <property type="entry name" value="TWITCHING MOTILITY PROTEIN PILT"/>
    <property type="match status" value="1"/>
</dbReference>
<dbReference type="AlphaFoldDB" id="A0A2G8TAC2"/>
<dbReference type="InterPro" id="IPR050921">
    <property type="entry name" value="T4SS_GSP_E_ATPase"/>
</dbReference>
<dbReference type="EMBL" id="PDOC01000023">
    <property type="protein sequence ID" value="PIL42638.1"/>
    <property type="molecule type" value="Genomic_DNA"/>
</dbReference>
<comment type="function">
    <text evidence="2">Part of the Type IV secretion system.</text>
</comment>
<accession>A0A2G8TAC2</accession>
<dbReference type="GO" id="GO:0005524">
    <property type="term" value="F:ATP binding"/>
    <property type="evidence" value="ECO:0007669"/>
    <property type="project" value="UniProtKB-UniRule"/>
</dbReference>
<dbReference type="Gene3D" id="3.40.50.300">
    <property type="entry name" value="P-loop containing nucleotide triphosphate hydrolases"/>
    <property type="match status" value="1"/>
</dbReference>
<dbReference type="GO" id="GO:0005886">
    <property type="term" value="C:plasma membrane"/>
    <property type="evidence" value="ECO:0007669"/>
    <property type="project" value="UniProtKB-SubCell"/>
</dbReference>
<protein>
    <recommendedName>
        <fullName evidence="2">Type IV secretion system protein</fullName>
    </recommendedName>
</protein>
<keyword evidence="2" id="KW-0547">Nucleotide-binding</keyword>
<keyword evidence="5" id="KW-1185">Reference proteome</keyword>
<comment type="subcellular location">
    <subcellularLocation>
        <location evidence="2">Cell inner membrane</location>
        <topology evidence="2">Peripheral membrane protein</topology>
        <orientation evidence="2">Cytoplasmic side</orientation>
    </subcellularLocation>
</comment>
<dbReference type="InterPro" id="IPR014155">
    <property type="entry name" value="VirB11"/>
</dbReference>
<dbReference type="SUPFAM" id="SSF52540">
    <property type="entry name" value="P-loop containing nucleoside triphosphate hydrolases"/>
    <property type="match status" value="1"/>
</dbReference>
<dbReference type="Proteomes" id="UP000230390">
    <property type="component" value="Unassembled WGS sequence"/>
</dbReference>
<evidence type="ECO:0000313" key="4">
    <source>
        <dbReference type="EMBL" id="PIL42638.1"/>
    </source>
</evidence>
<keyword evidence="2" id="KW-0472">Membrane</keyword>
<dbReference type="GO" id="GO:0044097">
    <property type="term" value="P:secretion by the type IV secretion system"/>
    <property type="evidence" value="ECO:0007669"/>
    <property type="project" value="InterPro"/>
</dbReference>
<dbReference type="Pfam" id="PF00437">
    <property type="entry name" value="T2SSE"/>
    <property type="match status" value="1"/>
</dbReference>
<gene>
    <name evidence="4" type="primary">virB11</name>
    <name evidence="4" type="ORF">CR105_23185</name>
</gene>
<dbReference type="NCBIfam" id="TIGR02788">
    <property type="entry name" value="VirB11"/>
    <property type="match status" value="1"/>
</dbReference>
<dbReference type="RefSeq" id="WP_099792671.1">
    <property type="nucleotide sequence ID" value="NZ_JBHLYV010000088.1"/>
</dbReference>
<name>A0A2G8TAC2_9BURK</name>
<dbReference type="InterPro" id="IPR027417">
    <property type="entry name" value="P-loop_NTPase"/>
</dbReference>
<keyword evidence="2" id="KW-0067">ATP-binding</keyword>
<sequence>MNSPGTKNVTNIDVYDKSVTLRSKLKQSGIQDLLDMKGVTEVCVNAPEIIMTESPAGWTAHPAPQATLRLLIELANAAGIYQDGIGLTLTNPIKQVRLPDGQRGQVVIPPACLPGTVAMAFRIASNDRYSIDDYIKSGRLTKFRDVSIFQDVPSDIHLEDFELEMLEAKKSRDMKRFFELGIEHKLNFCMSGGTGSGKTTFMKALADMVPTNTRIITIEDVHELSLPLHWNKVHLMYGDFVTPKEQLKNCMRMKPDRIFLTELRGDEAFDYIAALNTGHPGSLTTTHANSPLTAYQRIATLVKQSGIGQTLDWNYIVREVTTSIDVMLQFSRTNMTQLYFDPVRKAKLMRGDTNV</sequence>
<evidence type="ECO:0000259" key="3">
    <source>
        <dbReference type="Pfam" id="PF00437"/>
    </source>
</evidence>
<comment type="similarity">
    <text evidence="1 2">Belongs to the GSP E family.</text>
</comment>